<evidence type="ECO:0000256" key="8">
    <source>
        <dbReference type="ARBA" id="ARBA00022771"/>
    </source>
</evidence>
<keyword evidence="4" id="KW-0489">Methyltransferase</keyword>
<evidence type="ECO:0000256" key="4">
    <source>
        <dbReference type="ARBA" id="ARBA00022603"/>
    </source>
</evidence>
<keyword evidence="5" id="KW-0808">Transferase</keyword>
<proteinExistence type="predicted"/>
<feature type="compositionally biased region" description="Basic and acidic residues" evidence="11">
    <location>
        <begin position="1641"/>
        <end position="1650"/>
    </location>
</feature>
<name>A0A9R0I2R6_SPIOL</name>
<dbReference type="PROSITE" id="PS51050">
    <property type="entry name" value="ZF_CW"/>
    <property type="match status" value="1"/>
</dbReference>
<sequence length="1887" mass="207736">MGPCEQSAEPACVSPRMFFADGVEELVDNVLGERLMECSVEPLSSFNISSPMADRGGDDSVVQFIDQQHCFSDPCGGLGELGMEDGNTTYNCPVPVANNSETSIERADLECAYGTEDICDVVGERLDELILEPLSGLDISLHASKEEQGSVLEFSSEEGFCELDHISGTLEGRDETAKDFCQSTTCTDTDFEPVIDRHDVQCEHADNNSELGSASSIKCCLNNICNDGGQCEHEMNSCLSNLTVDGRFLSVTQQVAGSPSGSATPYMSATKAGCGSSVPGSFAEAVCTGTVDNGTSKSLVVPDTFRTDDSDASPNFTRAIENFNHAGYTEKDNAGTEVDTCELKCLQTSSLPLRRSSRSRKSVQKVPRVKNATMCTKKATKVCQTPDLLSEATRKKRSSLSRSICSSDWGKLKNLSKYFQEFQQSNEISVNLMIDQRSSKKKAGQRNRKKNMLNVIASSQFSEGRKEVPYRPIRLKVTFGKKEEPSKVDGIAPVVVDAFPGFQPADSSKGLNSCSYIDSSGEHVKDSSVSKDKCSNSTSNVQFAGSNVEMCSESGRSSNEDSAQLDFEKRDSLCADKFSDPGTSPDSEVIDQLLGSVIGPMASCGNACPRSHSSPASKKKSKNKRYKKEKLCLAGNPALEYQHSADRAKISKKGGQLQKLVDDLRSINNINADSENPPSSTSGSELVLTDLLPVVDDGSRGAGDLDNGADTNAYSSLTIGIESANSGNSCELVPLNETQAKRNSKGSRTKGKPRNKSKITDVIRHQVEPFGQQKAKSKSTSKHKVMETGILSEAYKIKPRPGTGNQDMLDLGKTDVSNEVPLDIACCLDLSTTVVGKQTSAPRVAWVCCDECLKWRCIPAELADSIEQTNCRWTCKDNGDQAFADCSIPQEKSNAEINAELQISDEEDARDGHLGSKGSGLGQPVAFQPSTWMLIKSNLFLHRSRKAQTMDEVMVCHCKPPVNGRLGCGSQCLNRMLNIECVQGTCPCGDLCSNQLFQKKQYAMLSWFRCGKKGYGLQVLENTSEGKFLIEYVGEVLDLQSYEARQRDYAAKGHKHFYFMTLNGNEVIDASAKGNLGRFVNHSCDPNCRTEKWVVNGEICVGLFASRNIKKGEELTFDYNYVRVFGAAVKKCHCGSRKCRGYIGGDPLNSQVIVQGDSDEEFPEPVVIDENGEIDRSLEDMMAKSISQDAEQALNGDKLIEENSEDIVESGEMVNKIKYLTDDVDQSQTVPVKDTVNEVHESTDSLLGLDLKNLRNGPLSAIQSQTSRTEHTTSTPASSPESDILLVENTIQKSFSGSIDSNSRVSELDIKCELPHARPRSRMKISRPSKSVKNRKFSGNSANVGKALLTGHRSKILSHKSKKSLEGSANGHLEAVEAKLNELLDADGGICKKKDASKGYLKLLLLTAASGDSGNGGSIQSNRDLSMILDAMLKSKSRGVLLDIINKNGLQMLHNMMKLYRTDFKKIPILRKLLKVLEFLAEKEILTMEHINGDSLHPGVESLRESVLYFTNHKDNQVHQIARNFRDRWIPRKFNRMDRRREFRRGSNSNNRYFGTGHHWREQGAPDTERSITCSDQSVTITNPNPADDRMLQEASCSQLTDSQTTLTRPRKRKSRWDQPACPRSPKNIRTNPIVEIIEDFSKHENKVPDDETMQNSDEDDEAPPGFSYPLDPVNDSPPGFSTSAQCPSMGLLQERFNPRLPVAYGIPLSVIQKSGTLLCGTVDSWDIAPGMPFQPFPPLPPYPRRDRRQVAEQEEAREGYNGDQGVPSTSGASANLLHQQNTVATNPNVFQQGRFRNIPGNRYNRQKKWNNQKSRPPWLRNLDGWGFRGNYPPHPRNGSSEINTETVANELNDNHLADVNHSIEYADRLVLFETRQVHGIGEFETE</sequence>
<evidence type="ECO:0000256" key="9">
    <source>
        <dbReference type="ARBA" id="ARBA00022833"/>
    </source>
</evidence>
<feature type="domain" description="SET" evidence="12">
    <location>
        <begin position="998"/>
        <end position="1120"/>
    </location>
</feature>
<evidence type="ECO:0000313" key="17">
    <source>
        <dbReference type="RefSeq" id="XP_021841737.1"/>
    </source>
</evidence>
<reference evidence="16" key="1">
    <citation type="journal article" date="2021" name="Nat. Commun.">
        <title>Genomic analyses provide insights into spinach domestication and the genetic basis of agronomic traits.</title>
        <authorList>
            <person name="Cai X."/>
            <person name="Sun X."/>
            <person name="Xu C."/>
            <person name="Sun H."/>
            <person name="Wang X."/>
            <person name="Ge C."/>
            <person name="Zhang Z."/>
            <person name="Wang Q."/>
            <person name="Fei Z."/>
            <person name="Jiao C."/>
            <person name="Wang Q."/>
        </authorList>
    </citation>
    <scope>NUCLEOTIDE SEQUENCE [LARGE SCALE GENOMIC DNA]</scope>
    <source>
        <strain evidence="16">cv. Varoflay</strain>
    </source>
</reference>
<evidence type="ECO:0000256" key="7">
    <source>
        <dbReference type="ARBA" id="ARBA00022723"/>
    </source>
</evidence>
<feature type="compositionally biased region" description="Basic residues" evidence="11">
    <location>
        <begin position="742"/>
        <end position="757"/>
    </location>
</feature>
<dbReference type="OrthoDB" id="422362at2759"/>
<keyword evidence="6" id="KW-0949">S-adenosyl-L-methionine</keyword>
<feature type="domain" description="AWS" evidence="15">
    <location>
        <begin position="951"/>
        <end position="1001"/>
    </location>
</feature>
<feature type="region of interest" description="Disordered" evidence="11">
    <location>
        <begin position="1261"/>
        <end position="1281"/>
    </location>
</feature>
<dbReference type="CDD" id="cd19172">
    <property type="entry name" value="SET_SETD2"/>
    <property type="match status" value="1"/>
</dbReference>
<dbReference type="PROSITE" id="PS50280">
    <property type="entry name" value="SET"/>
    <property type="match status" value="1"/>
</dbReference>
<keyword evidence="7" id="KW-0479">Metal-binding</keyword>
<evidence type="ECO:0000259" key="13">
    <source>
        <dbReference type="PROSITE" id="PS50868"/>
    </source>
</evidence>
<dbReference type="Pfam" id="PF07496">
    <property type="entry name" value="zf-CW"/>
    <property type="match status" value="1"/>
</dbReference>
<feature type="region of interest" description="Disordered" evidence="11">
    <location>
        <begin position="606"/>
        <end position="626"/>
    </location>
</feature>
<evidence type="ECO:0000313" key="16">
    <source>
        <dbReference type="Proteomes" id="UP000813463"/>
    </source>
</evidence>
<dbReference type="Gene3D" id="3.30.40.100">
    <property type="match status" value="1"/>
</dbReference>
<feature type="region of interest" description="Disordered" evidence="11">
    <location>
        <begin position="1735"/>
        <end position="1773"/>
    </location>
</feature>
<keyword evidence="10" id="KW-0539">Nucleus</keyword>
<accession>A0A9R0I2R6</accession>
<dbReference type="Pfam" id="PF17907">
    <property type="entry name" value="AWS"/>
    <property type="match status" value="1"/>
</dbReference>
<dbReference type="RefSeq" id="XP_021841737.1">
    <property type="nucleotide sequence ID" value="XM_021986045.2"/>
</dbReference>
<feature type="compositionally biased region" description="Basic and acidic residues" evidence="11">
    <location>
        <begin position="1749"/>
        <end position="1761"/>
    </location>
</feature>
<dbReference type="Pfam" id="PF00856">
    <property type="entry name" value="SET"/>
    <property type="match status" value="1"/>
</dbReference>
<dbReference type="Gene3D" id="2.170.270.10">
    <property type="entry name" value="SET domain"/>
    <property type="match status" value="1"/>
</dbReference>
<dbReference type="FunFam" id="3.30.40.100:FF:000006">
    <property type="entry name" value="Histone-lysine N-methyltransferase"/>
    <property type="match status" value="1"/>
</dbReference>
<dbReference type="GO" id="GO:0032259">
    <property type="term" value="P:methylation"/>
    <property type="evidence" value="ECO:0007669"/>
    <property type="project" value="UniProtKB-KW"/>
</dbReference>
<dbReference type="PANTHER" id="PTHR22884">
    <property type="entry name" value="SET DOMAIN PROTEINS"/>
    <property type="match status" value="1"/>
</dbReference>
<evidence type="ECO:0000256" key="6">
    <source>
        <dbReference type="ARBA" id="ARBA00022691"/>
    </source>
</evidence>
<dbReference type="GO" id="GO:0005634">
    <property type="term" value="C:nucleus"/>
    <property type="evidence" value="ECO:0000318"/>
    <property type="project" value="GO_Central"/>
</dbReference>
<keyword evidence="9" id="KW-0862">Zinc</keyword>
<dbReference type="InterPro" id="IPR003616">
    <property type="entry name" value="Post-SET_dom"/>
</dbReference>
<protein>
    <submittedName>
        <fullName evidence="17">Histone-lysine N-methyltransferase ASHH2 isoform X1</fullName>
    </submittedName>
</protein>
<comment type="subcellular location">
    <subcellularLocation>
        <location evidence="2">Chromosome</location>
    </subcellularLocation>
    <subcellularLocation>
        <location evidence="1">Nucleus</location>
    </subcellularLocation>
</comment>
<dbReference type="SMART" id="SM00317">
    <property type="entry name" value="SET"/>
    <property type="match status" value="1"/>
</dbReference>
<dbReference type="SUPFAM" id="SSF82199">
    <property type="entry name" value="SET domain"/>
    <property type="match status" value="1"/>
</dbReference>
<feature type="region of interest" description="Disordered" evidence="11">
    <location>
        <begin position="728"/>
        <end position="758"/>
    </location>
</feature>
<dbReference type="FunFam" id="2.170.270.10:FF:000035">
    <property type="entry name" value="Histone-lysine N-methyltransferase"/>
    <property type="match status" value="1"/>
</dbReference>
<evidence type="ECO:0000256" key="5">
    <source>
        <dbReference type="ARBA" id="ARBA00022679"/>
    </source>
</evidence>
<dbReference type="GO" id="GO:0000785">
    <property type="term" value="C:chromatin"/>
    <property type="evidence" value="ECO:0000318"/>
    <property type="project" value="GO_Central"/>
</dbReference>
<evidence type="ECO:0000256" key="10">
    <source>
        <dbReference type="ARBA" id="ARBA00023242"/>
    </source>
</evidence>
<evidence type="ECO:0000259" key="14">
    <source>
        <dbReference type="PROSITE" id="PS51050"/>
    </source>
</evidence>
<evidence type="ECO:0000256" key="11">
    <source>
        <dbReference type="SAM" id="MobiDB-lite"/>
    </source>
</evidence>
<dbReference type="GO" id="GO:0046975">
    <property type="term" value="F:histone H3K36 methyltransferase activity"/>
    <property type="evidence" value="ECO:0000318"/>
    <property type="project" value="GO_Central"/>
</dbReference>
<dbReference type="Proteomes" id="UP000813463">
    <property type="component" value="Chromosome 2"/>
</dbReference>
<feature type="domain" description="CW-type" evidence="14">
    <location>
        <begin position="840"/>
        <end position="894"/>
    </location>
</feature>
<dbReference type="PROSITE" id="PS50868">
    <property type="entry name" value="POST_SET"/>
    <property type="match status" value="1"/>
</dbReference>
<dbReference type="PROSITE" id="PS51215">
    <property type="entry name" value="AWS"/>
    <property type="match status" value="1"/>
</dbReference>
<feature type="region of interest" description="Disordered" evidence="11">
    <location>
        <begin position="1596"/>
        <end position="1628"/>
    </location>
</feature>
<evidence type="ECO:0000256" key="3">
    <source>
        <dbReference type="ARBA" id="ARBA00022454"/>
    </source>
</evidence>
<feature type="region of interest" description="Disordered" evidence="11">
    <location>
        <begin position="1641"/>
        <end position="1673"/>
    </location>
</feature>
<keyword evidence="16" id="KW-1185">Reference proteome</keyword>
<dbReference type="GO" id="GO:0008270">
    <property type="term" value="F:zinc ion binding"/>
    <property type="evidence" value="ECO:0007669"/>
    <property type="project" value="UniProtKB-KW"/>
</dbReference>
<feature type="domain" description="Post-SET" evidence="13">
    <location>
        <begin position="1128"/>
        <end position="1144"/>
    </location>
</feature>
<dbReference type="InterPro" id="IPR044437">
    <property type="entry name" value="SETD2/Set2_SET"/>
</dbReference>
<evidence type="ECO:0000259" key="12">
    <source>
        <dbReference type="PROSITE" id="PS50280"/>
    </source>
</evidence>
<keyword evidence="3" id="KW-0158">Chromosome</keyword>
<dbReference type="GeneID" id="110782002"/>
<evidence type="ECO:0000259" key="15">
    <source>
        <dbReference type="PROSITE" id="PS51215"/>
    </source>
</evidence>
<dbReference type="InterPro" id="IPR001214">
    <property type="entry name" value="SET_dom"/>
</dbReference>
<dbReference type="GO" id="GO:0006355">
    <property type="term" value="P:regulation of DNA-templated transcription"/>
    <property type="evidence" value="ECO:0000318"/>
    <property type="project" value="GO_Central"/>
</dbReference>
<dbReference type="SMART" id="SM00570">
    <property type="entry name" value="AWS"/>
    <property type="match status" value="1"/>
</dbReference>
<keyword evidence="8" id="KW-0863">Zinc-finger</keyword>
<feature type="compositionally biased region" description="Basic residues" evidence="11">
    <location>
        <begin position="617"/>
        <end position="626"/>
    </location>
</feature>
<dbReference type="InterPro" id="IPR046341">
    <property type="entry name" value="SET_dom_sf"/>
</dbReference>
<feature type="compositionally biased region" description="Acidic residues" evidence="11">
    <location>
        <begin position="1651"/>
        <end position="1663"/>
    </location>
</feature>
<dbReference type="KEGG" id="soe:110782002"/>
<gene>
    <name evidence="17" type="primary">LOC110782002</name>
</gene>
<reference evidence="17" key="2">
    <citation type="submission" date="2025-08" db="UniProtKB">
        <authorList>
            <consortium name="RefSeq"/>
        </authorList>
    </citation>
    <scope>IDENTIFICATION</scope>
    <source>
        <tissue evidence="17">Leaf</tissue>
    </source>
</reference>
<dbReference type="InterPro" id="IPR006560">
    <property type="entry name" value="AWS_dom"/>
</dbReference>
<dbReference type="InterPro" id="IPR011124">
    <property type="entry name" value="Znf_CW"/>
</dbReference>
<organism evidence="16 17">
    <name type="scientific">Spinacia oleracea</name>
    <name type="common">Spinach</name>
    <dbReference type="NCBI Taxonomy" id="3562"/>
    <lineage>
        <taxon>Eukaryota</taxon>
        <taxon>Viridiplantae</taxon>
        <taxon>Streptophyta</taxon>
        <taxon>Embryophyta</taxon>
        <taxon>Tracheophyta</taxon>
        <taxon>Spermatophyta</taxon>
        <taxon>Magnoliopsida</taxon>
        <taxon>eudicotyledons</taxon>
        <taxon>Gunneridae</taxon>
        <taxon>Pentapetalae</taxon>
        <taxon>Caryophyllales</taxon>
        <taxon>Chenopodiaceae</taxon>
        <taxon>Chenopodioideae</taxon>
        <taxon>Anserineae</taxon>
        <taxon>Spinacia</taxon>
    </lineage>
</organism>
<feature type="compositionally biased region" description="Polar residues" evidence="11">
    <location>
        <begin position="1596"/>
        <end position="1608"/>
    </location>
</feature>
<dbReference type="InterPro" id="IPR050777">
    <property type="entry name" value="SET2_Histone-Lys_MeTrsfase"/>
</dbReference>
<evidence type="ECO:0000256" key="1">
    <source>
        <dbReference type="ARBA" id="ARBA00004123"/>
    </source>
</evidence>
<evidence type="ECO:0000256" key="2">
    <source>
        <dbReference type="ARBA" id="ARBA00004286"/>
    </source>
</evidence>